<evidence type="ECO:0000256" key="3">
    <source>
        <dbReference type="ARBA" id="ARBA00022692"/>
    </source>
</evidence>
<feature type="transmembrane region" description="Helical" evidence="6">
    <location>
        <begin position="75"/>
        <end position="94"/>
    </location>
</feature>
<feature type="transmembrane region" description="Helical" evidence="6">
    <location>
        <begin position="155"/>
        <end position="174"/>
    </location>
</feature>
<keyword evidence="5 6" id="KW-0472">Membrane</keyword>
<evidence type="ECO:0000259" key="7">
    <source>
        <dbReference type="Pfam" id="PF00892"/>
    </source>
</evidence>
<feature type="transmembrane region" description="Helical" evidence="6">
    <location>
        <begin position="272"/>
        <end position="291"/>
    </location>
</feature>
<comment type="subcellular location">
    <subcellularLocation>
        <location evidence="1">Cell membrane</location>
        <topology evidence="1">Multi-pass membrane protein</topology>
    </subcellularLocation>
</comment>
<dbReference type="InterPro" id="IPR050638">
    <property type="entry name" value="AA-Vitamin_Transporters"/>
</dbReference>
<feature type="transmembrane region" description="Helical" evidence="6">
    <location>
        <begin position="216"/>
        <end position="236"/>
    </location>
</feature>
<evidence type="ECO:0000256" key="2">
    <source>
        <dbReference type="ARBA" id="ARBA00022475"/>
    </source>
</evidence>
<dbReference type="PANTHER" id="PTHR32322">
    <property type="entry name" value="INNER MEMBRANE TRANSPORTER"/>
    <property type="match status" value="1"/>
</dbReference>
<dbReference type="eggNOG" id="COG0697">
    <property type="taxonomic scope" value="Bacteria"/>
</dbReference>
<protein>
    <recommendedName>
        <fullName evidence="7">EamA domain-containing protein</fullName>
    </recommendedName>
</protein>
<feature type="domain" description="EamA" evidence="7">
    <location>
        <begin position="158"/>
        <end position="289"/>
    </location>
</feature>
<feature type="domain" description="EamA" evidence="7">
    <location>
        <begin position="4"/>
        <end position="144"/>
    </location>
</feature>
<dbReference type="HOGENOM" id="CLU_033863_19_0_0"/>
<evidence type="ECO:0000256" key="5">
    <source>
        <dbReference type="ARBA" id="ARBA00023136"/>
    </source>
</evidence>
<sequence length="293" mass="32399">MKKLGIIMAFIAAFLWGVSGSLAEYIFSNSNFNVNTYTFLRMFLTGIILVGYGVYTKGTKGLNKILFSKKYLKKIIVYGIFGIALLQYSFAQTINNSNAAFATLMQYITPTIVLVYLSYVTKTLPSIKKSILVSVALYGMFLMITSGSLNNLNVSPISLIYGLIAAFTFAFYILYISKFKKIDNTIVIGCGMIIGSLIFIPFIDYSNFRELLKLDIFITFLSNVVLGNAIPFYLFLESTKYIHPATTSLLGAVEPIVAIIIGIIFLGTHLTLIQLIGAILLIGSITIISIFED</sequence>
<dbReference type="GO" id="GO:0005886">
    <property type="term" value="C:plasma membrane"/>
    <property type="evidence" value="ECO:0007669"/>
    <property type="project" value="UniProtKB-SubCell"/>
</dbReference>
<dbReference type="AlphaFoldDB" id="D1AV40"/>
<evidence type="ECO:0000313" key="9">
    <source>
        <dbReference type="Proteomes" id="UP000002072"/>
    </source>
</evidence>
<dbReference type="Pfam" id="PF00892">
    <property type="entry name" value="EamA"/>
    <property type="match status" value="2"/>
</dbReference>
<evidence type="ECO:0000256" key="1">
    <source>
        <dbReference type="ARBA" id="ARBA00004651"/>
    </source>
</evidence>
<dbReference type="InterPro" id="IPR000620">
    <property type="entry name" value="EamA_dom"/>
</dbReference>
<dbReference type="STRING" id="519441.Smon_1143"/>
<evidence type="ECO:0000313" key="8">
    <source>
        <dbReference type="EMBL" id="ACZ01600.1"/>
    </source>
</evidence>
<feature type="transmembrane region" description="Helical" evidence="6">
    <location>
        <begin position="100"/>
        <end position="119"/>
    </location>
</feature>
<keyword evidence="3 6" id="KW-0812">Transmembrane</keyword>
<dbReference type="KEGG" id="smf:Smon_1143"/>
<dbReference type="PANTHER" id="PTHR32322:SF18">
    <property type="entry name" value="S-ADENOSYLMETHIONINE_S-ADENOSYLHOMOCYSTEINE TRANSPORTER"/>
    <property type="match status" value="1"/>
</dbReference>
<dbReference type="InterPro" id="IPR037185">
    <property type="entry name" value="EmrE-like"/>
</dbReference>
<accession>D1AV40</accession>
<keyword evidence="9" id="KW-1185">Reference proteome</keyword>
<dbReference type="EMBL" id="CP001779">
    <property type="protein sequence ID" value="ACZ01600.1"/>
    <property type="molecule type" value="Genomic_DNA"/>
</dbReference>
<feature type="transmembrane region" description="Helical" evidence="6">
    <location>
        <begin position="131"/>
        <end position="149"/>
    </location>
</feature>
<dbReference type="GeneID" id="29674033"/>
<gene>
    <name evidence="8" type="ordered locus">Smon_1143</name>
</gene>
<proteinExistence type="predicted"/>
<organism evidence="8 9">
    <name type="scientific">Streptobacillus moniliformis (strain ATCC 14647 / DSM 12112 / NCTC 10651 / 9901)</name>
    <dbReference type="NCBI Taxonomy" id="519441"/>
    <lineage>
        <taxon>Bacteria</taxon>
        <taxon>Fusobacteriati</taxon>
        <taxon>Fusobacteriota</taxon>
        <taxon>Fusobacteriia</taxon>
        <taxon>Fusobacteriales</taxon>
        <taxon>Leptotrichiaceae</taxon>
        <taxon>Streptobacillus</taxon>
    </lineage>
</organism>
<dbReference type="OrthoDB" id="9810818at2"/>
<evidence type="ECO:0000256" key="4">
    <source>
        <dbReference type="ARBA" id="ARBA00022989"/>
    </source>
</evidence>
<dbReference type="Proteomes" id="UP000002072">
    <property type="component" value="Chromosome"/>
</dbReference>
<reference evidence="8 9" key="1">
    <citation type="journal article" date="2009" name="Stand. Genomic Sci.">
        <title>Complete genome sequence of Streptobacillus moniliformis type strain (9901T).</title>
        <authorList>
            <person name="Nolan M."/>
            <person name="Gronow S."/>
            <person name="Lapidus A."/>
            <person name="Ivanova N."/>
            <person name="Copeland A."/>
            <person name="Lucas S."/>
            <person name="Del Rio T.G."/>
            <person name="Chen F."/>
            <person name="Tice H."/>
            <person name="Pitluck S."/>
            <person name="Cheng J.F."/>
            <person name="Sims D."/>
            <person name="Meincke L."/>
            <person name="Bruce D."/>
            <person name="Goodwin L."/>
            <person name="Brettin T."/>
            <person name="Han C."/>
            <person name="Detter J.C."/>
            <person name="Ovchinikova G."/>
            <person name="Pati A."/>
            <person name="Mavromatis K."/>
            <person name="Mikhailova N."/>
            <person name="Chen A."/>
            <person name="Palaniappan K."/>
            <person name="Land M."/>
            <person name="Hauser L."/>
            <person name="Chang Y.J."/>
            <person name="Jeffries C.D."/>
            <person name="Rohde M."/>
            <person name="Sproer C."/>
            <person name="Goker M."/>
            <person name="Bristow J."/>
            <person name="Eisen J.A."/>
            <person name="Markowitz V."/>
            <person name="Hugenholtz P."/>
            <person name="Kyrpides N.C."/>
            <person name="Klenk H.P."/>
            <person name="Chain P."/>
        </authorList>
    </citation>
    <scope>NUCLEOTIDE SEQUENCE [LARGE SCALE GENOMIC DNA]</scope>
    <source>
        <strain evidence="9">ATCC 14647 / DSM 12112 / NCTC 10651 / 9901</strain>
    </source>
</reference>
<dbReference type="RefSeq" id="WP_012859147.1">
    <property type="nucleotide sequence ID" value="NC_013515.1"/>
</dbReference>
<keyword evidence="2" id="KW-1003">Cell membrane</keyword>
<name>D1AV40_STRM9</name>
<keyword evidence="4 6" id="KW-1133">Transmembrane helix</keyword>
<evidence type="ECO:0000256" key="6">
    <source>
        <dbReference type="SAM" id="Phobius"/>
    </source>
</evidence>
<feature type="transmembrane region" description="Helical" evidence="6">
    <location>
        <begin position="248"/>
        <end position="266"/>
    </location>
</feature>
<dbReference type="SUPFAM" id="SSF103481">
    <property type="entry name" value="Multidrug resistance efflux transporter EmrE"/>
    <property type="match status" value="2"/>
</dbReference>
<feature type="transmembrane region" description="Helical" evidence="6">
    <location>
        <begin position="186"/>
        <end position="204"/>
    </location>
</feature>
<feature type="transmembrane region" description="Helical" evidence="6">
    <location>
        <begin position="39"/>
        <end position="55"/>
    </location>
</feature>